<reference evidence="8 9" key="1">
    <citation type="submission" date="2023-03" db="EMBL/GenBank/DDBJ databases">
        <title>Paludisphaera mucosa sp. nov. a novel planctomycete from northern fen.</title>
        <authorList>
            <person name="Ivanova A."/>
        </authorList>
    </citation>
    <scope>NUCLEOTIDE SEQUENCE [LARGE SCALE GENOMIC DNA]</scope>
    <source>
        <strain evidence="8 9">Pla2</strain>
    </source>
</reference>
<dbReference type="PROSITE" id="PS50006">
    <property type="entry name" value="FHA_DOMAIN"/>
    <property type="match status" value="1"/>
</dbReference>
<dbReference type="InterPro" id="IPR008271">
    <property type="entry name" value="Ser/Thr_kinase_AS"/>
</dbReference>
<evidence type="ECO:0000313" key="9">
    <source>
        <dbReference type="Proteomes" id="UP001216907"/>
    </source>
</evidence>
<evidence type="ECO:0000256" key="3">
    <source>
        <dbReference type="ARBA" id="ARBA00022777"/>
    </source>
</evidence>
<keyword evidence="9" id="KW-1185">Reference proteome</keyword>
<keyword evidence="2 5" id="KW-0547">Nucleotide-binding</keyword>
<evidence type="ECO:0000259" key="7">
    <source>
        <dbReference type="PROSITE" id="PS50011"/>
    </source>
</evidence>
<feature type="domain" description="Protein kinase" evidence="7">
    <location>
        <begin position="165"/>
        <end position="441"/>
    </location>
</feature>
<evidence type="ECO:0000259" key="6">
    <source>
        <dbReference type="PROSITE" id="PS50006"/>
    </source>
</evidence>
<evidence type="ECO:0000256" key="2">
    <source>
        <dbReference type="ARBA" id="ARBA00022741"/>
    </source>
</evidence>
<dbReference type="InterPro" id="IPR000253">
    <property type="entry name" value="FHA_dom"/>
</dbReference>
<evidence type="ECO:0000256" key="5">
    <source>
        <dbReference type="PROSITE-ProRule" id="PRU10141"/>
    </source>
</evidence>
<dbReference type="SMART" id="SM00240">
    <property type="entry name" value="FHA"/>
    <property type="match status" value="1"/>
</dbReference>
<dbReference type="Gene3D" id="1.10.510.10">
    <property type="entry name" value="Transferase(Phosphotransferase) domain 1"/>
    <property type="match status" value="1"/>
</dbReference>
<dbReference type="SUPFAM" id="SSF49879">
    <property type="entry name" value="SMAD/FHA domain"/>
    <property type="match status" value="1"/>
</dbReference>
<dbReference type="PANTHER" id="PTHR43289:SF6">
    <property type="entry name" value="SERINE_THREONINE-PROTEIN KINASE NEKL-3"/>
    <property type="match status" value="1"/>
</dbReference>
<organism evidence="8 9">
    <name type="scientific">Paludisphaera mucosa</name>
    <dbReference type="NCBI Taxonomy" id="3030827"/>
    <lineage>
        <taxon>Bacteria</taxon>
        <taxon>Pseudomonadati</taxon>
        <taxon>Planctomycetota</taxon>
        <taxon>Planctomycetia</taxon>
        <taxon>Isosphaerales</taxon>
        <taxon>Isosphaeraceae</taxon>
        <taxon>Paludisphaera</taxon>
    </lineage>
</organism>
<dbReference type="SMART" id="SM00220">
    <property type="entry name" value="S_TKc"/>
    <property type="match status" value="1"/>
</dbReference>
<dbReference type="InterPro" id="IPR017441">
    <property type="entry name" value="Protein_kinase_ATP_BS"/>
</dbReference>
<keyword evidence="4 5" id="KW-0067">ATP-binding</keyword>
<protein>
    <submittedName>
        <fullName evidence="8">Serine/threonine-protein kinase</fullName>
        <ecNumber evidence="8">2.7.11.1</ecNumber>
    </submittedName>
</protein>
<dbReference type="PROSITE" id="PS50011">
    <property type="entry name" value="PROTEIN_KINASE_DOM"/>
    <property type="match status" value="1"/>
</dbReference>
<dbReference type="InterPro" id="IPR011009">
    <property type="entry name" value="Kinase-like_dom_sf"/>
</dbReference>
<accession>A0ABT6F714</accession>
<dbReference type="InterPro" id="IPR000719">
    <property type="entry name" value="Prot_kinase_dom"/>
</dbReference>
<dbReference type="Pfam" id="PF00069">
    <property type="entry name" value="Pkinase"/>
    <property type="match status" value="1"/>
</dbReference>
<comment type="caution">
    <text evidence="8">The sequence shown here is derived from an EMBL/GenBank/DDBJ whole genome shotgun (WGS) entry which is preliminary data.</text>
</comment>
<dbReference type="RefSeq" id="WP_277859718.1">
    <property type="nucleotide sequence ID" value="NZ_JARRAG010000001.1"/>
</dbReference>
<evidence type="ECO:0000313" key="8">
    <source>
        <dbReference type="EMBL" id="MDG3003365.1"/>
    </source>
</evidence>
<sequence length="446" mass="49113">MDLLLRVTSGPHSGEEQRIDRSDPFIVGRSSRAAFPMVRDLLLSRDHFRIEKKEQVYHLIDLGSTNGTKVNGLRVERVMLREGDVITAGQSALEVLVFGSNPGGTVAASCVGCGARISPPLLPAESGSGESTGVIPPGDIDALDANLCSACRAMRRRFPETDPDFLIDELIGEGGMGEVYRATQLSTGRRVAIKMMLANATADDKAFNYFRREIHVLKNLLTPGGKGHPGIVEFYDLFEVDGHYQLIMEFVDGRNALEWARLFQPLPVATVALIGRQLLSALAYSHGKGFVHRDVKPSNLLVMGPVHRPRVKLSDFGLAKSFAEGNLFSTMTRQGDVGGSTGFLSPDHIREFRDVKEPADVYSAGATLYYLLTNEYPYYGFNPRQANSYELILESPPIPLRAFRPDAPEELENILQKALQKQPRARWKSAQAMSDALQELVLIGQS</sequence>
<dbReference type="PANTHER" id="PTHR43289">
    <property type="entry name" value="MITOGEN-ACTIVATED PROTEIN KINASE KINASE KINASE 20-RELATED"/>
    <property type="match status" value="1"/>
</dbReference>
<dbReference type="EMBL" id="JARRAG010000001">
    <property type="protein sequence ID" value="MDG3003365.1"/>
    <property type="molecule type" value="Genomic_DNA"/>
</dbReference>
<evidence type="ECO:0000256" key="4">
    <source>
        <dbReference type="ARBA" id="ARBA00022840"/>
    </source>
</evidence>
<dbReference type="PROSITE" id="PS00108">
    <property type="entry name" value="PROTEIN_KINASE_ST"/>
    <property type="match status" value="1"/>
</dbReference>
<dbReference type="CDD" id="cd14014">
    <property type="entry name" value="STKc_PknB_like"/>
    <property type="match status" value="1"/>
</dbReference>
<evidence type="ECO:0000256" key="1">
    <source>
        <dbReference type="ARBA" id="ARBA00022679"/>
    </source>
</evidence>
<dbReference type="EC" id="2.7.11.1" evidence="8"/>
<dbReference type="InterPro" id="IPR008984">
    <property type="entry name" value="SMAD_FHA_dom_sf"/>
</dbReference>
<name>A0ABT6F714_9BACT</name>
<dbReference type="PROSITE" id="PS00107">
    <property type="entry name" value="PROTEIN_KINASE_ATP"/>
    <property type="match status" value="1"/>
</dbReference>
<dbReference type="Pfam" id="PF00498">
    <property type="entry name" value="FHA"/>
    <property type="match status" value="1"/>
</dbReference>
<dbReference type="Gene3D" id="2.60.200.20">
    <property type="match status" value="1"/>
</dbReference>
<keyword evidence="3 8" id="KW-0418">Kinase</keyword>
<gene>
    <name evidence="8" type="ORF">PZE19_06275</name>
</gene>
<dbReference type="Proteomes" id="UP001216907">
    <property type="component" value="Unassembled WGS sequence"/>
</dbReference>
<keyword evidence="1 8" id="KW-0808">Transferase</keyword>
<feature type="binding site" evidence="5">
    <location>
        <position position="194"/>
    </location>
    <ligand>
        <name>ATP</name>
        <dbReference type="ChEBI" id="CHEBI:30616"/>
    </ligand>
</feature>
<feature type="domain" description="FHA" evidence="6">
    <location>
        <begin position="25"/>
        <end position="75"/>
    </location>
</feature>
<dbReference type="CDD" id="cd00060">
    <property type="entry name" value="FHA"/>
    <property type="match status" value="1"/>
</dbReference>
<dbReference type="GO" id="GO:0004674">
    <property type="term" value="F:protein serine/threonine kinase activity"/>
    <property type="evidence" value="ECO:0007669"/>
    <property type="project" value="UniProtKB-EC"/>
</dbReference>
<dbReference type="SUPFAM" id="SSF56112">
    <property type="entry name" value="Protein kinase-like (PK-like)"/>
    <property type="match status" value="1"/>
</dbReference>
<proteinExistence type="predicted"/>